<dbReference type="InterPro" id="IPR013767">
    <property type="entry name" value="PAS_fold"/>
</dbReference>
<dbReference type="InterPro" id="IPR043128">
    <property type="entry name" value="Rev_trsase/Diguanyl_cyclase"/>
</dbReference>
<feature type="domain" description="PAC" evidence="2">
    <location>
        <begin position="340"/>
        <end position="392"/>
    </location>
</feature>
<feature type="domain" description="PAS" evidence="1">
    <location>
        <begin position="143"/>
        <end position="213"/>
    </location>
</feature>
<evidence type="ECO:0000259" key="1">
    <source>
        <dbReference type="PROSITE" id="PS50112"/>
    </source>
</evidence>
<dbReference type="SMART" id="SM00086">
    <property type="entry name" value="PAC"/>
    <property type="match status" value="3"/>
</dbReference>
<reference evidence="4 5" key="1">
    <citation type="submission" date="2017-01" db="EMBL/GenBank/DDBJ databases">
        <title>Planococcus faecalis genome complete sequence.</title>
        <authorList>
            <person name="Lee P.C."/>
        </authorList>
    </citation>
    <scope>NUCLEOTIDE SEQUENCE [LARGE SCALE GENOMIC DNA]</scope>
    <source>
        <strain evidence="4 5">AJ003</strain>
    </source>
</reference>
<dbReference type="SUPFAM" id="SSF55073">
    <property type="entry name" value="Nucleotide cyclase"/>
    <property type="match status" value="1"/>
</dbReference>
<dbReference type="InterPro" id="IPR052155">
    <property type="entry name" value="Biofilm_reg_signaling"/>
</dbReference>
<dbReference type="SUPFAM" id="SSF55785">
    <property type="entry name" value="PYP-like sensor domain (PAS domain)"/>
    <property type="match status" value="3"/>
</dbReference>
<dbReference type="Pfam" id="PF13426">
    <property type="entry name" value="PAS_9"/>
    <property type="match status" value="1"/>
</dbReference>
<dbReference type="Gene3D" id="3.30.70.270">
    <property type="match status" value="1"/>
</dbReference>
<evidence type="ECO:0000259" key="2">
    <source>
        <dbReference type="PROSITE" id="PS50113"/>
    </source>
</evidence>
<evidence type="ECO:0000313" key="5">
    <source>
        <dbReference type="Proteomes" id="UP000189661"/>
    </source>
</evidence>
<dbReference type="InterPro" id="IPR035965">
    <property type="entry name" value="PAS-like_dom_sf"/>
</dbReference>
<dbReference type="InterPro" id="IPR029787">
    <property type="entry name" value="Nucleotide_cyclase"/>
</dbReference>
<dbReference type="Gene3D" id="3.30.450.20">
    <property type="entry name" value="PAS domain"/>
    <property type="match status" value="3"/>
</dbReference>
<dbReference type="PANTHER" id="PTHR44757:SF2">
    <property type="entry name" value="BIOFILM ARCHITECTURE MAINTENANCE PROTEIN MBAA"/>
    <property type="match status" value="1"/>
</dbReference>
<dbReference type="NCBIfam" id="TIGR00229">
    <property type="entry name" value="sensory_box"/>
    <property type="match status" value="2"/>
</dbReference>
<proteinExistence type="predicted"/>
<accession>A0ABM6IU79</accession>
<evidence type="ECO:0000313" key="4">
    <source>
        <dbReference type="EMBL" id="AQU80124.1"/>
    </source>
</evidence>
<name>A0ABM6IU79_9BACL</name>
<feature type="domain" description="GGDEF" evidence="3">
    <location>
        <begin position="424"/>
        <end position="557"/>
    </location>
</feature>
<dbReference type="CDD" id="cd01949">
    <property type="entry name" value="GGDEF"/>
    <property type="match status" value="1"/>
</dbReference>
<gene>
    <name evidence="4" type="ORF">AJGP001_12920</name>
</gene>
<dbReference type="SMART" id="SM00267">
    <property type="entry name" value="GGDEF"/>
    <property type="match status" value="1"/>
</dbReference>
<evidence type="ECO:0000259" key="3">
    <source>
        <dbReference type="PROSITE" id="PS50887"/>
    </source>
</evidence>
<dbReference type="Pfam" id="PF00990">
    <property type="entry name" value="GGDEF"/>
    <property type="match status" value="1"/>
</dbReference>
<keyword evidence="5" id="KW-1185">Reference proteome</keyword>
<dbReference type="Pfam" id="PF00989">
    <property type="entry name" value="PAS"/>
    <property type="match status" value="1"/>
</dbReference>
<dbReference type="InterPro" id="IPR000160">
    <property type="entry name" value="GGDEF_dom"/>
</dbReference>
<dbReference type="PROSITE" id="PS50112">
    <property type="entry name" value="PAS"/>
    <property type="match status" value="2"/>
</dbReference>
<dbReference type="Pfam" id="PF08447">
    <property type="entry name" value="PAS_3"/>
    <property type="match status" value="1"/>
</dbReference>
<sequence length="557" mass="63244">MESEVASLSFARVLMEGIKEMVFVVRVDGANSFTYDFLNNAVIERTSLVSASVGKKLNEVHSTSMTTFLTERYNEVVQTTQSISYEDSFYCNRNKLLYSKTVMTPFLDEKGICTHIVSLVKDITNEKIAKLESEGIRERLEESNARYRSLFDNNADAIFTVDFNGHITGGNSSGSILSGCAMKELAGKSFFDFVITEDVERAKNYFHLSILGDNKDWRFSISNKSGKSIACLVKFIPISVKNNIPGFYMIVKDMTELDKISGLYEAGEENFRIIAENVHDVIILMDQDKQYLYMSPSCENIFGFRAEGIIGKKPFYNVHPEDTSVAEQAFNQAAKEGSTFQLQIRLLHKSRGWIWTEVSGMPVFGEDQKFNRMVMVARDISIQKEYESQLHHFAYFDSLTELPNRRYFQAYATEKLEQNDTSQRNLAILLIDIDDFKDINDQWGHEIGDAVIQEFGYRLNRCMVGENMAARLGGDEFIVLLTDAADKEKVSEVTDAIYRITKEPINVQELSLYITISMGVALAPTEKTSISTIMKRADMAMYKAKQLEKNSFFVSPT</sequence>
<dbReference type="EMBL" id="CP019401">
    <property type="protein sequence ID" value="AQU80124.1"/>
    <property type="molecule type" value="Genomic_DNA"/>
</dbReference>
<feature type="domain" description="PAS" evidence="1">
    <location>
        <begin position="267"/>
        <end position="337"/>
    </location>
</feature>
<dbReference type="InterPro" id="IPR000014">
    <property type="entry name" value="PAS"/>
</dbReference>
<dbReference type="CDD" id="cd00130">
    <property type="entry name" value="PAS"/>
    <property type="match status" value="2"/>
</dbReference>
<protein>
    <submittedName>
        <fullName evidence="4">Sensor domain-containing diguanylate cyclase</fullName>
    </submittedName>
</protein>
<dbReference type="Proteomes" id="UP000189661">
    <property type="component" value="Chromosome"/>
</dbReference>
<dbReference type="NCBIfam" id="TIGR00254">
    <property type="entry name" value="GGDEF"/>
    <property type="match status" value="1"/>
</dbReference>
<organism evidence="4 5">
    <name type="scientific">Planococcus faecalis</name>
    <dbReference type="NCBI Taxonomy" id="1598147"/>
    <lineage>
        <taxon>Bacteria</taxon>
        <taxon>Bacillati</taxon>
        <taxon>Bacillota</taxon>
        <taxon>Bacilli</taxon>
        <taxon>Bacillales</taxon>
        <taxon>Caryophanaceae</taxon>
        <taxon>Planococcus</taxon>
    </lineage>
</organism>
<dbReference type="RefSeq" id="WP_071153865.1">
    <property type="nucleotide sequence ID" value="NZ_CP019401.1"/>
</dbReference>
<dbReference type="PROSITE" id="PS50113">
    <property type="entry name" value="PAC"/>
    <property type="match status" value="1"/>
</dbReference>
<dbReference type="InterPro" id="IPR013655">
    <property type="entry name" value="PAS_fold_3"/>
</dbReference>
<dbReference type="SMART" id="SM00091">
    <property type="entry name" value="PAS"/>
    <property type="match status" value="2"/>
</dbReference>
<dbReference type="InterPro" id="IPR000700">
    <property type="entry name" value="PAS-assoc_C"/>
</dbReference>
<dbReference type="PANTHER" id="PTHR44757">
    <property type="entry name" value="DIGUANYLATE CYCLASE DGCP"/>
    <property type="match status" value="1"/>
</dbReference>
<dbReference type="InterPro" id="IPR001610">
    <property type="entry name" value="PAC"/>
</dbReference>
<dbReference type="PROSITE" id="PS50887">
    <property type="entry name" value="GGDEF"/>
    <property type="match status" value="1"/>
</dbReference>